<dbReference type="Gene3D" id="3.20.20.70">
    <property type="entry name" value="Aldolase class I"/>
    <property type="match status" value="1"/>
</dbReference>
<evidence type="ECO:0000259" key="3">
    <source>
        <dbReference type="PROSITE" id="PS51168"/>
    </source>
</evidence>
<keyword evidence="2" id="KW-0808">Transferase</keyword>
<dbReference type="Proteomes" id="UP001596020">
    <property type="component" value="Unassembled WGS sequence"/>
</dbReference>
<dbReference type="PANTHER" id="PTHR43018:SF1">
    <property type="entry name" value="PROTEIN AROA(G)"/>
    <property type="match status" value="1"/>
</dbReference>
<evidence type="ECO:0000313" key="5">
    <source>
        <dbReference type="Proteomes" id="UP001596020"/>
    </source>
</evidence>
<organism evidence="4 5">
    <name type="scientific">Falsiporphyromonas endometrii</name>
    <dbReference type="NCBI Taxonomy" id="1387297"/>
    <lineage>
        <taxon>Bacteria</taxon>
        <taxon>Pseudomonadati</taxon>
        <taxon>Bacteroidota</taxon>
        <taxon>Bacteroidia</taxon>
        <taxon>Bacteroidales</taxon>
        <taxon>Porphyromonadaceae</taxon>
        <taxon>Falsiporphyromonas</taxon>
    </lineage>
</organism>
<keyword evidence="5" id="KW-1185">Reference proteome</keyword>
<dbReference type="InterPro" id="IPR006218">
    <property type="entry name" value="DAHP1/KDSA"/>
</dbReference>
<dbReference type="InterPro" id="IPR036263">
    <property type="entry name" value="Chorismate_II_sf"/>
</dbReference>
<accession>A0ABV9K5Q6</accession>
<gene>
    <name evidence="4" type="ORF">ACFO3G_01755</name>
</gene>
<dbReference type="InterPro" id="IPR036979">
    <property type="entry name" value="CM_dom_sf"/>
</dbReference>
<dbReference type="Pfam" id="PF01817">
    <property type="entry name" value="CM_2"/>
    <property type="match status" value="1"/>
</dbReference>
<dbReference type="InterPro" id="IPR002701">
    <property type="entry name" value="CM_II_prokaryot"/>
</dbReference>
<dbReference type="Gene3D" id="1.20.59.10">
    <property type="entry name" value="Chorismate mutase"/>
    <property type="match status" value="1"/>
</dbReference>
<dbReference type="InterPro" id="IPR013785">
    <property type="entry name" value="Aldolase_TIM"/>
</dbReference>
<dbReference type="PROSITE" id="PS51168">
    <property type="entry name" value="CHORISMATE_MUT_2"/>
    <property type="match status" value="1"/>
</dbReference>
<dbReference type="SUPFAM" id="SSF51569">
    <property type="entry name" value="Aldolase"/>
    <property type="match status" value="1"/>
</dbReference>
<dbReference type="SUPFAM" id="SSF48600">
    <property type="entry name" value="Chorismate mutase II"/>
    <property type="match status" value="1"/>
</dbReference>
<sequence length="359" mass="40539">MDVRFESLDLPLYSPGNYILIAGPCSAETEDQVLKTAKELHEGGVKIFRASLWKPRTRPGCFEGVGAMGLPWLNRVKEEYGMLTATEVANGLHVAESIEAGIDILWIGARTTSNPFLVEDIAHTIAKYDCQPVVLVKNPINPDIDLWAGSIERLSSAGVKRIGAIHRGFSTYADSLYRNPPHWQIPIELMRRYPTLPMLGDPSHITGKRALVPEVCRQSLDMHYAGLIVESHCNPDDAWSDAAQQMTPEELLKVTSKLKLSRLATCPMPPLDAWRTELDQLDENILGLLSKRMRIAEQIGYYKRDNNLSVLQTNRYQIMQQELKQKACNLGLDDKFIHKLFAQIHEESVRIQHKICDEE</sequence>
<dbReference type="InterPro" id="IPR052899">
    <property type="entry name" value="Class-I_DAHP_synthase"/>
</dbReference>
<dbReference type="EC" id="5.4.99.5" evidence="1"/>
<dbReference type="SMART" id="SM00830">
    <property type="entry name" value="CM_2"/>
    <property type="match status" value="1"/>
</dbReference>
<protein>
    <recommendedName>
        <fullName evidence="1">chorismate mutase</fullName>
        <ecNumber evidence="1">5.4.99.5</ecNumber>
    </recommendedName>
</protein>
<evidence type="ECO:0000256" key="1">
    <source>
        <dbReference type="ARBA" id="ARBA00012404"/>
    </source>
</evidence>
<reference evidence="5" key="1">
    <citation type="journal article" date="2019" name="Int. J. Syst. Evol. Microbiol.">
        <title>The Global Catalogue of Microorganisms (GCM) 10K type strain sequencing project: providing services to taxonomists for standard genome sequencing and annotation.</title>
        <authorList>
            <consortium name="The Broad Institute Genomics Platform"/>
            <consortium name="The Broad Institute Genome Sequencing Center for Infectious Disease"/>
            <person name="Wu L."/>
            <person name="Ma J."/>
        </authorList>
    </citation>
    <scope>NUCLEOTIDE SEQUENCE [LARGE SCALE GENOMIC DNA]</scope>
    <source>
        <strain evidence="5">CGMCC 4.7357</strain>
    </source>
</reference>
<comment type="caution">
    <text evidence="4">The sequence shown here is derived from an EMBL/GenBank/DDBJ whole genome shotgun (WGS) entry which is preliminary data.</text>
</comment>
<dbReference type="PANTHER" id="PTHR43018">
    <property type="entry name" value="PHOSPHO-2-DEHYDRO-3-DEOXYHEPTONATE ALDOLASE"/>
    <property type="match status" value="1"/>
</dbReference>
<dbReference type="EMBL" id="JBHSGO010000034">
    <property type="protein sequence ID" value="MFC4665347.1"/>
    <property type="molecule type" value="Genomic_DNA"/>
</dbReference>
<feature type="domain" description="Chorismate mutase" evidence="3">
    <location>
        <begin position="265"/>
        <end position="356"/>
    </location>
</feature>
<name>A0ABV9K5Q6_9PORP</name>
<dbReference type="RefSeq" id="WP_380077385.1">
    <property type="nucleotide sequence ID" value="NZ_JBHSGO010000034.1"/>
</dbReference>
<dbReference type="Pfam" id="PF00793">
    <property type="entry name" value="DAHP_synth_1"/>
    <property type="match status" value="1"/>
</dbReference>
<proteinExistence type="predicted"/>
<evidence type="ECO:0000256" key="2">
    <source>
        <dbReference type="ARBA" id="ARBA00022679"/>
    </source>
</evidence>
<evidence type="ECO:0000313" key="4">
    <source>
        <dbReference type="EMBL" id="MFC4665347.1"/>
    </source>
</evidence>